<evidence type="ECO:0000313" key="2">
    <source>
        <dbReference type="Proteomes" id="UP000324222"/>
    </source>
</evidence>
<gene>
    <name evidence="1" type="ORF">E2C01_097310</name>
</gene>
<dbReference type="AlphaFoldDB" id="A0A5B7K5D9"/>
<proteinExistence type="predicted"/>
<accession>A0A5B7K5D9</accession>
<dbReference type="Proteomes" id="UP000324222">
    <property type="component" value="Unassembled WGS sequence"/>
</dbReference>
<dbReference type="EMBL" id="VSRR010128536">
    <property type="protein sequence ID" value="MPD01767.1"/>
    <property type="molecule type" value="Genomic_DNA"/>
</dbReference>
<protein>
    <submittedName>
        <fullName evidence="1">Uncharacterized protein</fullName>
    </submittedName>
</protein>
<comment type="caution">
    <text evidence="1">The sequence shown here is derived from an EMBL/GenBank/DDBJ whole genome shotgun (WGS) entry which is preliminary data.</text>
</comment>
<keyword evidence="2" id="KW-1185">Reference proteome</keyword>
<sequence>MLVITSPPPRSLPRYCTDTQHARNNYNPSLLAAAVSLARLTKVEVSRALNLVHLTASTNGHHFPLLRYLKKKCTFYCIKLYKIITNINCRVLPVDRFGYLTAKAARLRSPVSNPDLLLSVFHRISSSPSPRRSIAKHILSHSDLHIKNN</sequence>
<organism evidence="1 2">
    <name type="scientific">Portunus trituberculatus</name>
    <name type="common">Swimming crab</name>
    <name type="synonym">Neptunus trituberculatus</name>
    <dbReference type="NCBI Taxonomy" id="210409"/>
    <lineage>
        <taxon>Eukaryota</taxon>
        <taxon>Metazoa</taxon>
        <taxon>Ecdysozoa</taxon>
        <taxon>Arthropoda</taxon>
        <taxon>Crustacea</taxon>
        <taxon>Multicrustacea</taxon>
        <taxon>Malacostraca</taxon>
        <taxon>Eumalacostraca</taxon>
        <taxon>Eucarida</taxon>
        <taxon>Decapoda</taxon>
        <taxon>Pleocyemata</taxon>
        <taxon>Brachyura</taxon>
        <taxon>Eubrachyura</taxon>
        <taxon>Portunoidea</taxon>
        <taxon>Portunidae</taxon>
        <taxon>Portuninae</taxon>
        <taxon>Portunus</taxon>
    </lineage>
</organism>
<reference evidence="1 2" key="1">
    <citation type="submission" date="2019-05" db="EMBL/GenBank/DDBJ databases">
        <title>Another draft genome of Portunus trituberculatus and its Hox gene families provides insights of decapod evolution.</title>
        <authorList>
            <person name="Jeong J.-H."/>
            <person name="Song I."/>
            <person name="Kim S."/>
            <person name="Choi T."/>
            <person name="Kim D."/>
            <person name="Ryu S."/>
            <person name="Kim W."/>
        </authorList>
    </citation>
    <scope>NUCLEOTIDE SEQUENCE [LARGE SCALE GENOMIC DNA]</scope>
    <source>
        <tissue evidence="1">Muscle</tissue>
    </source>
</reference>
<evidence type="ECO:0000313" key="1">
    <source>
        <dbReference type="EMBL" id="MPD01767.1"/>
    </source>
</evidence>
<name>A0A5B7K5D9_PORTR</name>